<reference evidence="3 4" key="1">
    <citation type="submission" date="2018-11" db="EMBL/GenBank/DDBJ databases">
        <title>Gemmobacter sp. nov., YIM 102744-1 draft genome.</title>
        <authorList>
            <person name="Li G."/>
            <person name="Jiang Y."/>
        </authorList>
    </citation>
    <scope>NUCLEOTIDE SEQUENCE [LARGE SCALE GENOMIC DNA]</scope>
    <source>
        <strain evidence="3 4">YIM 102744-1</strain>
    </source>
</reference>
<proteinExistence type="predicted"/>
<evidence type="ECO:0000256" key="2">
    <source>
        <dbReference type="ARBA" id="ARBA00022679"/>
    </source>
</evidence>
<comment type="caution">
    <text evidence="3">The sequence shown here is derived from an EMBL/GenBank/DDBJ whole genome shotgun (WGS) entry which is preliminary data.</text>
</comment>
<dbReference type="PANTHER" id="PTHR34136">
    <property type="match status" value="1"/>
</dbReference>
<dbReference type="RefSeq" id="WP_124966817.1">
    <property type="nucleotide sequence ID" value="NZ_RRAZ01000058.1"/>
</dbReference>
<dbReference type="GO" id="GO:0016758">
    <property type="term" value="F:hexosyltransferase activity"/>
    <property type="evidence" value="ECO:0007669"/>
    <property type="project" value="TreeGrafter"/>
</dbReference>
<accession>A0A3P3D1M4</accession>
<protein>
    <submittedName>
        <fullName evidence="3">WecB/TagA/CpsF family glycosyltransferase</fullName>
    </submittedName>
</protein>
<evidence type="ECO:0000313" key="3">
    <source>
        <dbReference type="EMBL" id="RRH68347.1"/>
    </source>
</evidence>
<dbReference type="Pfam" id="PF03808">
    <property type="entry name" value="Glyco_tran_WecG"/>
    <property type="match status" value="1"/>
</dbReference>
<dbReference type="CDD" id="cd06533">
    <property type="entry name" value="Glyco_transf_WecG_TagA"/>
    <property type="match status" value="1"/>
</dbReference>
<dbReference type="InterPro" id="IPR004629">
    <property type="entry name" value="WecG_TagA_CpsF"/>
</dbReference>
<keyword evidence="1" id="KW-0328">Glycosyltransferase</keyword>
<dbReference type="PANTHER" id="PTHR34136:SF1">
    <property type="entry name" value="UDP-N-ACETYL-D-MANNOSAMINURONIC ACID TRANSFERASE"/>
    <property type="match status" value="1"/>
</dbReference>
<name>A0A3P3D1M4_9RHOB</name>
<dbReference type="NCBIfam" id="TIGR00696">
    <property type="entry name" value="wecG_tagA_cpsF"/>
    <property type="match status" value="1"/>
</dbReference>
<keyword evidence="2 3" id="KW-0808">Transferase</keyword>
<gene>
    <name evidence="3" type="ORF">EG244_19430</name>
</gene>
<organism evidence="3 4">
    <name type="scientific">Falsigemmobacter faecalis</name>
    <dbReference type="NCBI Taxonomy" id="2488730"/>
    <lineage>
        <taxon>Bacteria</taxon>
        <taxon>Pseudomonadati</taxon>
        <taxon>Pseudomonadota</taxon>
        <taxon>Alphaproteobacteria</taxon>
        <taxon>Rhodobacterales</taxon>
        <taxon>Paracoccaceae</taxon>
        <taxon>Falsigemmobacter</taxon>
    </lineage>
</organism>
<keyword evidence="4" id="KW-1185">Reference proteome</keyword>
<dbReference type="Proteomes" id="UP000282125">
    <property type="component" value="Unassembled WGS sequence"/>
</dbReference>
<evidence type="ECO:0000313" key="4">
    <source>
        <dbReference type="Proteomes" id="UP000282125"/>
    </source>
</evidence>
<dbReference type="OrthoDB" id="9771846at2"/>
<dbReference type="AlphaFoldDB" id="A0A3P3D1M4"/>
<evidence type="ECO:0000256" key="1">
    <source>
        <dbReference type="ARBA" id="ARBA00022676"/>
    </source>
</evidence>
<dbReference type="EMBL" id="RRAZ01000058">
    <property type="protein sequence ID" value="RRH68347.1"/>
    <property type="molecule type" value="Genomic_DNA"/>
</dbReference>
<sequence length="242" mass="27275">MHKFLRDTHKIGSFNVSAFSSLKEAVEYIFPESGERFFGALIAVNAEKLVKSTISTEVIKNLGGKSIFYADGYPVARILKSRGLASERIAGVELWEASINRCFDLNRKILLIGSSEDINKTVARLLCQRFPGIDVSRINGFSAEDDIVEKVRKEKPDFISVAMGSPRQEELISRLMKIHPATYMGVGGTYDVYSGAKKRAPKLLRNNGLEWLYRLGTNPTRILRYAPLAKFYLLWVCGRYNI</sequence>